<organism evidence="2 3">
    <name type="scientific">Penaeus vannamei</name>
    <name type="common">Whiteleg shrimp</name>
    <name type="synonym">Litopenaeus vannamei</name>
    <dbReference type="NCBI Taxonomy" id="6689"/>
    <lineage>
        <taxon>Eukaryota</taxon>
        <taxon>Metazoa</taxon>
        <taxon>Ecdysozoa</taxon>
        <taxon>Arthropoda</taxon>
        <taxon>Crustacea</taxon>
        <taxon>Multicrustacea</taxon>
        <taxon>Malacostraca</taxon>
        <taxon>Eumalacostraca</taxon>
        <taxon>Eucarida</taxon>
        <taxon>Decapoda</taxon>
        <taxon>Dendrobranchiata</taxon>
        <taxon>Penaeoidea</taxon>
        <taxon>Penaeidae</taxon>
        <taxon>Penaeus</taxon>
    </lineage>
</organism>
<sequence>MGICQYDSNSPQPEPTPIRQQQSRRQQGHRAANCPFPERRHDQPQSTSDTLEGKSVARTPADSVSHQSGRPIVPINASGSPVLAFVDTGPPSAYLIINKCHLPVHFTDTQSLHVSLVSVPDVFTTELDASAAKCTATAGSLNTTIANKNVVSITSQGEPTVRCLADDMSFQHETDILKTSTTQTCHTQEDQARTLPFDSRHVHVHRATSIPGKAAKFVRCKVSRDVTGDAVVLEAQSGPMFMVPNSVAKVTPQRECDVWVVNLSTRPLTLKNGKKLGNVYGVSEREVGTSDGGEAGSPLLVEESPGLPGISQVEESLVEPEEIEHPSFSEDEFDCAYGLYDFGYEDDHFTIFPDVDLSPSPACAVTTHSQTETVGSLVMRRIPPSVRDGPLGSRWAGPCRIVRKLGPVAFLLEDTAPPNTRRRAHINDLKPYVPPLELDFGPDDPEPEDEPVATTSVSKGKTTPWEESLLDAVRVHQPGRPRSKVTTQLGDVAEHSNDALPGRLGRACRPREEQFPSDDTIPGSNRMDDAGLDRAQGRYHPRRICPLSTAAFALLAGGGL</sequence>
<gene>
    <name evidence="2" type="ORF">C7M84_023285</name>
</gene>
<proteinExistence type="predicted"/>
<feature type="compositionally biased region" description="Acidic residues" evidence="1">
    <location>
        <begin position="440"/>
        <end position="451"/>
    </location>
</feature>
<feature type="compositionally biased region" description="Polar residues" evidence="1">
    <location>
        <begin position="1"/>
        <end position="11"/>
    </location>
</feature>
<dbReference type="AlphaFoldDB" id="A0A423U4A2"/>
<reference evidence="2 3" key="1">
    <citation type="submission" date="2018-04" db="EMBL/GenBank/DDBJ databases">
        <authorList>
            <person name="Zhang X."/>
            <person name="Yuan J."/>
            <person name="Li F."/>
            <person name="Xiang J."/>
        </authorList>
    </citation>
    <scope>NUCLEOTIDE SEQUENCE [LARGE SCALE GENOMIC DNA]</scope>
    <source>
        <tissue evidence="2">Muscle</tissue>
    </source>
</reference>
<feature type="region of interest" description="Disordered" evidence="1">
    <location>
        <begin position="1"/>
        <end position="72"/>
    </location>
</feature>
<reference evidence="2 3" key="2">
    <citation type="submission" date="2019-01" db="EMBL/GenBank/DDBJ databases">
        <title>The decoding of complex shrimp genome reveals the adaptation for benthos swimmer, frequently molting mechanism and breeding impact on genome.</title>
        <authorList>
            <person name="Sun Y."/>
            <person name="Gao Y."/>
            <person name="Yu Y."/>
        </authorList>
    </citation>
    <scope>NUCLEOTIDE SEQUENCE [LARGE SCALE GENOMIC DNA]</scope>
    <source>
        <tissue evidence="2">Muscle</tissue>
    </source>
</reference>
<protein>
    <submittedName>
        <fullName evidence="2">Uncharacterized protein</fullName>
    </submittedName>
</protein>
<comment type="caution">
    <text evidence="2">The sequence shown here is derived from an EMBL/GenBank/DDBJ whole genome shotgun (WGS) entry which is preliminary data.</text>
</comment>
<evidence type="ECO:0000256" key="1">
    <source>
        <dbReference type="SAM" id="MobiDB-lite"/>
    </source>
</evidence>
<dbReference type="Proteomes" id="UP000283509">
    <property type="component" value="Unassembled WGS sequence"/>
</dbReference>
<evidence type="ECO:0000313" key="2">
    <source>
        <dbReference type="EMBL" id="ROT83534.1"/>
    </source>
</evidence>
<dbReference type="EMBL" id="QCYY01000673">
    <property type="protein sequence ID" value="ROT83534.1"/>
    <property type="molecule type" value="Genomic_DNA"/>
</dbReference>
<dbReference type="OrthoDB" id="425619at2759"/>
<name>A0A423U4A2_PENVA</name>
<evidence type="ECO:0000313" key="3">
    <source>
        <dbReference type="Proteomes" id="UP000283509"/>
    </source>
</evidence>
<accession>A0A423U4A2</accession>
<keyword evidence="3" id="KW-1185">Reference proteome</keyword>
<feature type="region of interest" description="Disordered" evidence="1">
    <location>
        <begin position="438"/>
        <end position="461"/>
    </location>
</feature>